<evidence type="ECO:0000313" key="3">
    <source>
        <dbReference type="Proteomes" id="UP000004816"/>
    </source>
</evidence>
<dbReference type="InterPro" id="IPR029063">
    <property type="entry name" value="SAM-dependent_MTases_sf"/>
</dbReference>
<evidence type="ECO:0000313" key="2">
    <source>
        <dbReference type="EMBL" id="EFV12115.1"/>
    </source>
</evidence>
<dbReference type="HOGENOM" id="CLU_090578_0_0_11"/>
<dbReference type="CDD" id="cd02440">
    <property type="entry name" value="AdoMet_MTases"/>
    <property type="match status" value="1"/>
</dbReference>
<dbReference type="RefSeq" id="WP_007471688.1">
    <property type="nucleotide sequence ID" value="NZ_KI391953.1"/>
</dbReference>
<organism evidence="2 3">
    <name type="scientific">Segniliparus rugosus (strain ATCC BAA-974 / DSM 45345 / CCUG 50838 / CIP 108380 / JCM 13579 / CDC 945)</name>
    <dbReference type="NCBI Taxonomy" id="679197"/>
    <lineage>
        <taxon>Bacteria</taxon>
        <taxon>Bacillati</taxon>
        <taxon>Actinomycetota</taxon>
        <taxon>Actinomycetes</taxon>
        <taxon>Mycobacteriales</taxon>
        <taxon>Segniliparaceae</taxon>
        <taxon>Segniliparus</taxon>
    </lineage>
</organism>
<name>E5XU52_SEGRC</name>
<dbReference type="Proteomes" id="UP000004816">
    <property type="component" value="Unassembled WGS sequence"/>
</dbReference>
<dbReference type="STRING" id="679197.HMPREF9336_03024"/>
<protein>
    <recommendedName>
        <fullName evidence="1">Methyltransferase type 11 domain-containing protein</fullName>
    </recommendedName>
</protein>
<comment type="caution">
    <text evidence="2">The sequence shown here is derived from an EMBL/GenBank/DDBJ whole genome shotgun (WGS) entry which is preliminary data.</text>
</comment>
<keyword evidence="3" id="KW-1185">Reference proteome</keyword>
<dbReference type="OrthoDB" id="6064711at2"/>
<dbReference type="PANTHER" id="PTHR43464:SF90">
    <property type="entry name" value="METHYLTRANSFERASE TYPE 11"/>
    <property type="match status" value="1"/>
</dbReference>
<evidence type="ECO:0000259" key="1">
    <source>
        <dbReference type="Pfam" id="PF08241"/>
    </source>
</evidence>
<dbReference type="SUPFAM" id="SSF53335">
    <property type="entry name" value="S-adenosyl-L-methionine-dependent methyltransferases"/>
    <property type="match status" value="1"/>
</dbReference>
<dbReference type="AlphaFoldDB" id="E5XU52"/>
<dbReference type="GO" id="GO:0008757">
    <property type="term" value="F:S-adenosylmethionine-dependent methyltransferase activity"/>
    <property type="evidence" value="ECO:0007669"/>
    <property type="project" value="InterPro"/>
</dbReference>
<accession>E5XU52</accession>
<dbReference type="EMBL" id="ACZI02000001">
    <property type="protein sequence ID" value="EFV12115.1"/>
    <property type="molecule type" value="Genomic_DNA"/>
</dbReference>
<dbReference type="InterPro" id="IPR013216">
    <property type="entry name" value="Methyltransf_11"/>
</dbReference>
<feature type="domain" description="Methyltransferase type 11" evidence="1">
    <location>
        <begin position="27"/>
        <end position="121"/>
    </location>
</feature>
<reference evidence="2 3" key="1">
    <citation type="journal article" date="2011" name="Stand. Genomic Sci.">
        <title>High quality draft genome sequence of Segniliparus rugosus CDC 945(T)= (ATCC BAA-974(T)).</title>
        <authorList>
            <person name="Earl A.M."/>
            <person name="Desjardins C.A."/>
            <person name="Fitzgerald M.G."/>
            <person name="Arachchi H.M."/>
            <person name="Zeng Q."/>
            <person name="Mehta T."/>
            <person name="Griggs A."/>
            <person name="Birren B.W."/>
            <person name="Toney N.C."/>
            <person name="Carr J."/>
            <person name="Posey J."/>
            <person name="Butler W.R."/>
        </authorList>
    </citation>
    <scope>NUCLEOTIDE SEQUENCE [LARGE SCALE GENOMIC DNA]</scope>
    <source>
        <strain evidence="3">ATCC BAA-974 / DSM 45345 / CCUG 50838 / CIP 108380 / JCM 13579 / CDC 945</strain>
    </source>
</reference>
<proteinExistence type="predicted"/>
<dbReference type="Gene3D" id="3.40.50.150">
    <property type="entry name" value="Vaccinia Virus protein VP39"/>
    <property type="match status" value="1"/>
</dbReference>
<sequence length="199" mass="22214">MTERWNTNIHYQRLMVRAVPETARRVLDVGCGVGTLVPEVRAKAPGALIVGVDLHEESLRIARAEHPGPDLAFVRADVLAAPLRDESFDAILSSATAHHLPLEAALRRMAALLRPGGRLVVVALTRERLPAALLWGLVGAVAYRWHTWARGRRKWEHPSPLADPALSYRQVEATVQRVLPGARVRRLAMWRYAVTWTKP</sequence>
<dbReference type="eggNOG" id="COG2227">
    <property type="taxonomic scope" value="Bacteria"/>
</dbReference>
<dbReference type="PANTHER" id="PTHR43464">
    <property type="entry name" value="METHYLTRANSFERASE"/>
    <property type="match status" value="1"/>
</dbReference>
<dbReference type="Pfam" id="PF08241">
    <property type="entry name" value="Methyltransf_11"/>
    <property type="match status" value="1"/>
</dbReference>
<gene>
    <name evidence="2" type="ORF">HMPREF9336_03024</name>
</gene>